<accession>A0A2C5WYU0</accession>
<sequence>MYIGIDSDITNSWITPIHTNIFFGPSSESQSVTNRLNTNPWKMFLLKLSVTKASPAYCSYESTVKVVAVVEPREQPNEITLRKKVGTIKLSRSWAAQPKPIRPMTVVTVMGKAMISRNSGSYRPPLRRVIDRATKSLILAAGVGTESESDSEPESYTEPGIEAGAECETMRGRCWGLLESLTTVIVLAVWARCGVGAASELVRAYDDRVLIEVALNTAFLLARCSGVKRFQKVSGTRKNSSIKLTAPAIAAIQKTQLQSVLCMMTALTSGRRLLPPSSISM</sequence>
<dbReference type="EMBL" id="APWK03000106">
    <property type="protein sequence ID" value="PHH51036.1"/>
    <property type="molecule type" value="Genomic_DNA"/>
</dbReference>
<keyword evidence="2" id="KW-1185">Reference proteome</keyword>
<dbReference type="Proteomes" id="UP000222788">
    <property type="component" value="Unassembled WGS sequence"/>
</dbReference>
<name>A0A2C5WYU0_9PEZI</name>
<protein>
    <submittedName>
        <fullName evidence="1">Uncharacterized protein</fullName>
    </submittedName>
</protein>
<evidence type="ECO:0000313" key="1">
    <source>
        <dbReference type="EMBL" id="PHH51036.1"/>
    </source>
</evidence>
<dbReference type="AlphaFoldDB" id="A0A2C5WYU0"/>
<proteinExistence type="predicted"/>
<reference evidence="1 2" key="1">
    <citation type="journal article" date="2013" name="Fungal Biol.">
        <title>Analysis of microsatellite markers in the genome of the plant pathogen Ceratocystis fimbriata.</title>
        <authorList>
            <person name="Simpson M.C."/>
            <person name="Wilken P.M."/>
            <person name="Coetzee M.P."/>
            <person name="Wingfield M.J."/>
            <person name="Wingfield B.D."/>
        </authorList>
    </citation>
    <scope>NUCLEOTIDE SEQUENCE [LARGE SCALE GENOMIC DNA]</scope>
    <source>
        <strain evidence="1 2">CBS 114723</strain>
    </source>
</reference>
<evidence type="ECO:0000313" key="2">
    <source>
        <dbReference type="Proteomes" id="UP000222788"/>
    </source>
</evidence>
<reference evidence="1 2" key="2">
    <citation type="journal article" date="2013" name="IMA Fungus">
        <title>IMA Genome-F 1: Ceratocystis fimbriata: Draft nuclear genome sequence for the plant pathogen, Ceratocystis fimbriata.</title>
        <authorList>
            <person name="Wilken P.M."/>
            <person name="Steenkamp E.T."/>
            <person name="Wingfield M.J."/>
            <person name="de Beer Z.W."/>
            <person name="Wingfield B.D."/>
        </authorList>
    </citation>
    <scope>NUCLEOTIDE SEQUENCE [LARGE SCALE GENOMIC DNA]</scope>
    <source>
        <strain evidence="1 2">CBS 114723</strain>
    </source>
</reference>
<gene>
    <name evidence="1" type="ORF">CFIMG_007270RA00001</name>
</gene>
<comment type="caution">
    <text evidence="1">The sequence shown here is derived from an EMBL/GenBank/DDBJ whole genome shotgun (WGS) entry which is preliminary data.</text>
</comment>
<organism evidence="1 2">
    <name type="scientific">Ceratocystis fimbriata CBS 114723</name>
    <dbReference type="NCBI Taxonomy" id="1035309"/>
    <lineage>
        <taxon>Eukaryota</taxon>
        <taxon>Fungi</taxon>
        <taxon>Dikarya</taxon>
        <taxon>Ascomycota</taxon>
        <taxon>Pezizomycotina</taxon>
        <taxon>Sordariomycetes</taxon>
        <taxon>Hypocreomycetidae</taxon>
        <taxon>Microascales</taxon>
        <taxon>Ceratocystidaceae</taxon>
        <taxon>Ceratocystis</taxon>
    </lineage>
</organism>